<reference evidence="1 2" key="1">
    <citation type="submission" date="2019-09" db="EMBL/GenBank/DDBJ databases">
        <title>Transcriptional response of Serratia to Siphovirus infection.</title>
        <authorList>
            <person name="Malone L.M."/>
            <person name="Fineran P.C."/>
        </authorList>
    </citation>
    <scope>NUCLEOTIDE SEQUENCE [LARGE SCALE GENOMIC DNA]</scope>
</reference>
<dbReference type="KEGG" id="vg:62682701"/>
<accession>A0A5Q2F6H7</accession>
<sequence length="345" mass="39082">MNENYRVLKDVLDAAFKQASEGKGAERHGQDGSLDFMEQPMMAISALLNTDGGLAYQAIKKITEARGMKEFARQERELLGAINYIAGMIMHLRRIDSMQRADADFDNAAQQFESLSGCQSREQTESKLKWSIAIDLTSMPPEQAAQFRKAVESYYVEGIEPRIRPGKITVRPEMADRHSNNPVYVASYWKIISMKRGMSETRSLIAELNRTFDENQKTDQNAPKVATLPESINEDVIIMVNKLQNVMVDEDEEGVIVNAGEYWETGNAHPELYARRFVDVVKAQAMLNPGQTIRANLLGHHKGYTLDLTSQRAYILELLDRSGMYTVTTYPQKTLVHSLRVVYNH</sequence>
<name>A0A5Q2F6H7_9CAUD</name>
<dbReference type="GeneID" id="62682701"/>
<evidence type="ECO:0000313" key="2">
    <source>
        <dbReference type="Proteomes" id="UP000345177"/>
    </source>
</evidence>
<keyword evidence="2" id="KW-1185">Reference proteome</keyword>
<dbReference type="EMBL" id="MN505213">
    <property type="protein sequence ID" value="QGF20878.1"/>
    <property type="molecule type" value="Genomic_DNA"/>
</dbReference>
<proteinExistence type="predicted"/>
<dbReference type="Proteomes" id="UP000345177">
    <property type="component" value="Segment"/>
</dbReference>
<organism evidence="1 2">
    <name type="scientific">Serratia phage JS26</name>
    <dbReference type="NCBI Taxonomy" id="2315217"/>
    <lineage>
        <taxon>Viruses</taxon>
        <taxon>Duplodnaviria</taxon>
        <taxon>Heunggongvirae</taxon>
        <taxon>Uroviricota</taxon>
        <taxon>Caudoviricetes</taxon>
        <taxon>Casjensviridae</taxon>
        <taxon>Dunedinvirus</taxon>
        <taxon>Dunedinvirus JS26</taxon>
    </lineage>
</organism>
<dbReference type="RefSeq" id="YP_010000061.1">
    <property type="nucleotide sequence ID" value="NC_053012.1"/>
</dbReference>
<evidence type="ECO:0000313" key="1">
    <source>
        <dbReference type="EMBL" id="QGF20878.1"/>
    </source>
</evidence>
<protein>
    <submittedName>
        <fullName evidence="1">Uncharacterized protein</fullName>
    </submittedName>
</protein>